<accession>A0ABT7HQG4</accession>
<comment type="caution">
    <text evidence="2">The sequence shown here is derived from an EMBL/GenBank/DDBJ whole genome shotgun (WGS) entry which is preliminary data.</text>
</comment>
<gene>
    <name evidence="2" type="ORF">NYG85_07325</name>
</gene>
<name>A0ABT7HQG4_9BACT</name>
<evidence type="ECO:0000256" key="1">
    <source>
        <dbReference type="SAM" id="Phobius"/>
    </source>
</evidence>
<proteinExistence type="predicted"/>
<organism evidence="2 3">
    <name type="scientific">Campylobacter gastrosuis</name>
    <dbReference type="NCBI Taxonomy" id="2974576"/>
    <lineage>
        <taxon>Bacteria</taxon>
        <taxon>Pseudomonadati</taxon>
        <taxon>Campylobacterota</taxon>
        <taxon>Epsilonproteobacteria</taxon>
        <taxon>Campylobacterales</taxon>
        <taxon>Campylobacteraceae</taxon>
        <taxon>Campylobacter</taxon>
    </lineage>
</organism>
<reference evidence="2" key="2">
    <citation type="journal article" date="2023" name="Microorganisms">
        <title>Isolation and Genomic Characteristics of Cat-Borne Campylobacter felis sp. nov. and Sheep-Borne Campylobacter ovis sp. nov.</title>
        <authorList>
            <person name="Wang H."/>
            <person name="Li Y."/>
            <person name="Gu Y."/>
            <person name="Zhou G."/>
            <person name="Chen X."/>
            <person name="Zhang X."/>
            <person name="Shao Z."/>
            <person name="Zhang J."/>
            <person name="Zhang M."/>
        </authorList>
    </citation>
    <scope>NUCLEOTIDE SEQUENCE</scope>
    <source>
        <strain evidence="2">PS10</strain>
    </source>
</reference>
<keyword evidence="1" id="KW-0472">Membrane</keyword>
<reference evidence="2" key="1">
    <citation type="submission" date="2022-08" db="EMBL/GenBank/DDBJ databases">
        <authorList>
            <person name="Wang H."/>
        </authorList>
    </citation>
    <scope>NUCLEOTIDE SEQUENCE</scope>
    <source>
        <strain evidence="2">PS10</strain>
    </source>
</reference>
<keyword evidence="1" id="KW-0812">Transmembrane</keyword>
<evidence type="ECO:0000313" key="3">
    <source>
        <dbReference type="Proteomes" id="UP001173801"/>
    </source>
</evidence>
<sequence length="78" mass="8934">MPKLDEAKERLGLLKFWLGVFVAIFVGLISWIATNYTSFKDSLIFYGACICAVVFLICIILGNRYAMKILKEIRDLKK</sequence>
<dbReference type="RefSeq" id="WP_284937828.1">
    <property type="nucleotide sequence ID" value="NZ_JANURM010000008.1"/>
</dbReference>
<feature type="transmembrane region" description="Helical" evidence="1">
    <location>
        <begin position="44"/>
        <end position="66"/>
    </location>
</feature>
<protein>
    <submittedName>
        <fullName evidence="2">Uncharacterized protein</fullName>
    </submittedName>
</protein>
<dbReference type="Proteomes" id="UP001173801">
    <property type="component" value="Unassembled WGS sequence"/>
</dbReference>
<dbReference type="EMBL" id="JANURM010000008">
    <property type="protein sequence ID" value="MDL0089172.1"/>
    <property type="molecule type" value="Genomic_DNA"/>
</dbReference>
<evidence type="ECO:0000313" key="2">
    <source>
        <dbReference type="EMBL" id="MDL0089172.1"/>
    </source>
</evidence>
<feature type="transmembrane region" description="Helical" evidence="1">
    <location>
        <begin position="12"/>
        <end position="32"/>
    </location>
</feature>
<keyword evidence="1" id="KW-1133">Transmembrane helix</keyword>
<keyword evidence="3" id="KW-1185">Reference proteome</keyword>